<keyword evidence="6 9" id="KW-0472">Membrane</keyword>
<keyword evidence="7" id="KW-0675">Receptor</keyword>
<dbReference type="EMBL" id="WJQU01000001">
    <property type="protein sequence ID" value="KAJ6648496.1"/>
    <property type="molecule type" value="Genomic_DNA"/>
</dbReference>
<dbReference type="AlphaFoldDB" id="A0A9Q0NFA3"/>
<evidence type="ECO:0000256" key="2">
    <source>
        <dbReference type="ARBA" id="ARBA00022606"/>
    </source>
</evidence>
<dbReference type="GO" id="GO:0004984">
    <property type="term" value="F:olfactory receptor activity"/>
    <property type="evidence" value="ECO:0007669"/>
    <property type="project" value="InterPro"/>
</dbReference>
<dbReference type="GO" id="GO:0016020">
    <property type="term" value="C:membrane"/>
    <property type="evidence" value="ECO:0007669"/>
    <property type="project" value="UniProtKB-SubCell"/>
</dbReference>
<feature type="transmembrane region" description="Helical" evidence="9">
    <location>
        <begin position="42"/>
        <end position="62"/>
    </location>
</feature>
<protein>
    <submittedName>
        <fullName evidence="10">Uncharacterized protein</fullName>
    </submittedName>
</protein>
<feature type="non-terminal residue" evidence="10">
    <location>
        <position position="114"/>
    </location>
</feature>
<evidence type="ECO:0000313" key="10">
    <source>
        <dbReference type="EMBL" id="KAJ6648496.1"/>
    </source>
</evidence>
<evidence type="ECO:0000256" key="4">
    <source>
        <dbReference type="ARBA" id="ARBA00022725"/>
    </source>
</evidence>
<accession>A0A9Q0NFA3</accession>
<feature type="transmembrane region" description="Helical" evidence="9">
    <location>
        <begin position="12"/>
        <end position="36"/>
    </location>
</feature>
<comment type="caution">
    <text evidence="10">The sequence shown here is derived from an EMBL/GenBank/DDBJ whole genome shotgun (WGS) entry which is preliminary data.</text>
</comment>
<organism evidence="10 11">
    <name type="scientific">Pseudolycoriella hygida</name>
    <dbReference type="NCBI Taxonomy" id="35572"/>
    <lineage>
        <taxon>Eukaryota</taxon>
        <taxon>Metazoa</taxon>
        <taxon>Ecdysozoa</taxon>
        <taxon>Arthropoda</taxon>
        <taxon>Hexapoda</taxon>
        <taxon>Insecta</taxon>
        <taxon>Pterygota</taxon>
        <taxon>Neoptera</taxon>
        <taxon>Endopterygota</taxon>
        <taxon>Diptera</taxon>
        <taxon>Nematocera</taxon>
        <taxon>Sciaroidea</taxon>
        <taxon>Sciaridae</taxon>
        <taxon>Pseudolycoriella</taxon>
    </lineage>
</organism>
<comment type="subcellular location">
    <subcellularLocation>
        <location evidence="1">Membrane</location>
        <topology evidence="1">Multi-pass membrane protein</topology>
    </subcellularLocation>
</comment>
<sequence>MRYTKTIYETILFFYLGGMYISQIVSLYQIAINHWIGGVGPFLGVFGEIGFYCFMGTLISIADDKLCFIICDTDWYKYDLMSQRIMLMLLRQAQCNNDLQIGFIGSLNLNLFIQ</sequence>
<proteinExistence type="predicted"/>
<dbReference type="Pfam" id="PF02949">
    <property type="entry name" value="7tm_6"/>
    <property type="match status" value="1"/>
</dbReference>
<keyword evidence="8" id="KW-0807">Transducer</keyword>
<dbReference type="GO" id="GO:0007165">
    <property type="term" value="P:signal transduction"/>
    <property type="evidence" value="ECO:0007669"/>
    <property type="project" value="UniProtKB-KW"/>
</dbReference>
<name>A0A9Q0NFA3_9DIPT</name>
<evidence type="ECO:0000313" key="11">
    <source>
        <dbReference type="Proteomes" id="UP001151699"/>
    </source>
</evidence>
<evidence type="ECO:0000256" key="7">
    <source>
        <dbReference type="ARBA" id="ARBA00023170"/>
    </source>
</evidence>
<keyword evidence="4" id="KW-0552">Olfaction</keyword>
<keyword evidence="11" id="KW-1185">Reference proteome</keyword>
<evidence type="ECO:0000256" key="1">
    <source>
        <dbReference type="ARBA" id="ARBA00004141"/>
    </source>
</evidence>
<keyword evidence="2" id="KW-0716">Sensory transduction</keyword>
<keyword evidence="5 9" id="KW-1133">Transmembrane helix</keyword>
<dbReference type="GO" id="GO:0005549">
    <property type="term" value="F:odorant binding"/>
    <property type="evidence" value="ECO:0007669"/>
    <property type="project" value="InterPro"/>
</dbReference>
<dbReference type="Proteomes" id="UP001151699">
    <property type="component" value="Chromosome A"/>
</dbReference>
<dbReference type="OrthoDB" id="8011344at2759"/>
<evidence type="ECO:0000256" key="8">
    <source>
        <dbReference type="ARBA" id="ARBA00023224"/>
    </source>
</evidence>
<dbReference type="InterPro" id="IPR004117">
    <property type="entry name" value="7tm6_olfct_rcpt"/>
</dbReference>
<reference evidence="10" key="1">
    <citation type="submission" date="2022-07" db="EMBL/GenBank/DDBJ databases">
        <authorList>
            <person name="Trinca V."/>
            <person name="Uliana J.V.C."/>
            <person name="Torres T.T."/>
            <person name="Ward R.J."/>
            <person name="Monesi N."/>
        </authorList>
    </citation>
    <scope>NUCLEOTIDE SEQUENCE</scope>
    <source>
        <strain evidence="10">HSMRA1968</strain>
        <tissue evidence="10">Whole embryos</tissue>
    </source>
</reference>
<keyword evidence="3 9" id="KW-0812">Transmembrane</keyword>
<evidence type="ECO:0000256" key="6">
    <source>
        <dbReference type="ARBA" id="ARBA00023136"/>
    </source>
</evidence>
<evidence type="ECO:0000256" key="9">
    <source>
        <dbReference type="SAM" id="Phobius"/>
    </source>
</evidence>
<evidence type="ECO:0000256" key="5">
    <source>
        <dbReference type="ARBA" id="ARBA00022989"/>
    </source>
</evidence>
<gene>
    <name evidence="10" type="ORF">Bhyg_03726</name>
</gene>
<evidence type="ECO:0000256" key="3">
    <source>
        <dbReference type="ARBA" id="ARBA00022692"/>
    </source>
</evidence>